<accession>A0A447GCT5</accession>
<dbReference type="Proteomes" id="UP000269998">
    <property type="component" value="Chromosome"/>
</dbReference>
<reference evidence="2" key="1">
    <citation type="submission" date="2018-02" db="EMBL/GenBank/DDBJ databases">
        <authorList>
            <person name="Seth-Smith MB H."/>
            <person name="Seth-Smith H."/>
        </authorList>
    </citation>
    <scope>NUCLEOTIDE SEQUENCE [LARGE SCALE GENOMIC DNA]</scope>
</reference>
<organism evidence="1 2">
    <name type="scientific">Mycobacterium basiliense</name>
    <dbReference type="NCBI Taxonomy" id="2094119"/>
    <lineage>
        <taxon>Bacteria</taxon>
        <taxon>Bacillati</taxon>
        <taxon>Actinomycetota</taxon>
        <taxon>Actinomycetes</taxon>
        <taxon>Mycobacteriales</taxon>
        <taxon>Mycobacteriaceae</taxon>
        <taxon>Mycobacterium</taxon>
    </lineage>
</organism>
<protein>
    <submittedName>
        <fullName evidence="1">Uncharacterized protein</fullName>
    </submittedName>
</protein>
<dbReference type="AlphaFoldDB" id="A0A447GCT5"/>
<sequence length="196" mass="21371">MLEAALKSLLPAVTARYRRIVSPTRSAPPGARCSTSLAMQTVSGPPCCTAPPSGARRVCRHFHNRSHPISHCGSGLPAIIETLDRGLGSADSRAIETLRAALPRDPLELERRYPRTAAELFAWGKSWLDTCQQAFADLNVDPNRVHTVATLVPGAMRGLASERQLGSYAGLDLARRGLTNALVAYLQREHQNIKRR</sequence>
<evidence type="ECO:0000313" key="2">
    <source>
        <dbReference type="Proteomes" id="UP000269998"/>
    </source>
</evidence>
<keyword evidence="2" id="KW-1185">Reference proteome</keyword>
<dbReference type="EMBL" id="LR130759">
    <property type="protein sequence ID" value="VDM88199.1"/>
    <property type="molecule type" value="Genomic_DNA"/>
</dbReference>
<gene>
    <name evidence="1" type="ORF">MB901379_01755</name>
</gene>
<dbReference type="KEGG" id="mbai:MB901379_01755"/>
<evidence type="ECO:0000313" key="1">
    <source>
        <dbReference type="EMBL" id="VDM88199.1"/>
    </source>
</evidence>
<name>A0A447GCT5_9MYCO</name>
<proteinExistence type="predicted"/>